<evidence type="ECO:0000313" key="5">
    <source>
        <dbReference type="Proteomes" id="UP000184240"/>
    </source>
</evidence>
<dbReference type="OrthoDB" id="9785847at2"/>
<evidence type="ECO:0000259" key="2">
    <source>
        <dbReference type="Pfam" id="PF12146"/>
    </source>
</evidence>
<protein>
    <submittedName>
        <fullName evidence="4">Pimeloyl-ACP methyl ester carboxylesterase</fullName>
    </submittedName>
</protein>
<dbReference type="SUPFAM" id="SSF53474">
    <property type="entry name" value="alpha/beta-Hydrolases"/>
    <property type="match status" value="1"/>
</dbReference>
<dbReference type="Pfam" id="PF12146">
    <property type="entry name" value="Hydrolase_4"/>
    <property type="match status" value="1"/>
</dbReference>
<reference evidence="5" key="2">
    <citation type="submission" date="2016-11" db="EMBL/GenBank/DDBJ databases">
        <authorList>
            <person name="Varghese N."/>
            <person name="Submissions S."/>
        </authorList>
    </citation>
    <scope>NUCLEOTIDE SEQUENCE [LARGE SCALE GENOMIC DNA]</scope>
    <source>
        <strain evidence="5">DSM 19859</strain>
    </source>
</reference>
<dbReference type="InterPro" id="IPR013595">
    <property type="entry name" value="Pept_S33_TAP-like_C"/>
</dbReference>
<dbReference type="InterPro" id="IPR022742">
    <property type="entry name" value="Hydrolase_4"/>
</dbReference>
<organism evidence="4 5">
    <name type="scientific">Leeuwenhoekiella palythoae</name>
    <dbReference type="NCBI Taxonomy" id="573501"/>
    <lineage>
        <taxon>Bacteria</taxon>
        <taxon>Pseudomonadati</taxon>
        <taxon>Bacteroidota</taxon>
        <taxon>Flavobacteriia</taxon>
        <taxon>Flavobacteriales</taxon>
        <taxon>Flavobacteriaceae</taxon>
        <taxon>Leeuwenhoekiella</taxon>
    </lineage>
</organism>
<evidence type="ECO:0000313" key="6">
    <source>
        <dbReference type="Proteomes" id="UP000290037"/>
    </source>
</evidence>
<evidence type="ECO:0000259" key="1">
    <source>
        <dbReference type="Pfam" id="PF08386"/>
    </source>
</evidence>
<dbReference type="Gene3D" id="3.40.50.1820">
    <property type="entry name" value="alpha/beta hydrolase"/>
    <property type="match status" value="1"/>
</dbReference>
<keyword evidence="6" id="KW-1185">Reference proteome</keyword>
<sequence length="279" mass="31921">MNKLVKKILPKAIGFYINALSLVNPKASARKAFKVFSKPRRGRIGAHHEEFLNPNLEPVVAVEDLKIQPYKWSGSGKTVLLVHGWESHSHRWKEMIFRLQKEDYTIIAFDAPAHGYSSGKYFYVPLYHQTLDKMLEIYRPDYLIGHSMGGMTVLYNQSQESSIKTEKLVILGAPDKLESILKDYQKILGLNARALEALDRFFQNTFDFKTRDFSSSVFATKIKVPTLVIHDKEDPITPFSGSQAIHKALQKSQFIETEGLNHSLYDTDVNEKIITFLKD</sequence>
<dbReference type="AlphaFoldDB" id="A0A1M5ZA73"/>
<feature type="domain" description="Peptidase S33 tripeptidyl aminopeptidase-like C-terminal" evidence="1">
    <location>
        <begin position="223"/>
        <end position="278"/>
    </location>
</feature>
<proteinExistence type="predicted"/>
<gene>
    <name evidence="3" type="ORF">DSM01_2648</name>
    <name evidence="4" type="ORF">SAMN04487999_2797</name>
</gene>
<dbReference type="EMBL" id="QOVN01000005">
    <property type="protein sequence ID" value="RXG28141.1"/>
    <property type="molecule type" value="Genomic_DNA"/>
</dbReference>
<dbReference type="Pfam" id="PF08386">
    <property type="entry name" value="Abhydrolase_4"/>
    <property type="match status" value="1"/>
</dbReference>
<accession>A0A1M5ZA73</accession>
<feature type="domain" description="Serine aminopeptidase S33" evidence="2">
    <location>
        <begin position="77"/>
        <end position="176"/>
    </location>
</feature>
<name>A0A1M5ZA73_9FLAO</name>
<dbReference type="InterPro" id="IPR029058">
    <property type="entry name" value="AB_hydrolase_fold"/>
</dbReference>
<dbReference type="InterPro" id="IPR051044">
    <property type="entry name" value="MAG_DAG_Lipase"/>
</dbReference>
<dbReference type="Proteomes" id="UP000290037">
    <property type="component" value="Unassembled WGS sequence"/>
</dbReference>
<dbReference type="STRING" id="573501.SAMN04487999_2797"/>
<dbReference type="RefSeq" id="WP_072984020.1">
    <property type="nucleotide sequence ID" value="NZ_FQXT01000005.1"/>
</dbReference>
<evidence type="ECO:0000313" key="3">
    <source>
        <dbReference type="EMBL" id="RXG28141.1"/>
    </source>
</evidence>
<dbReference type="EMBL" id="FQXT01000005">
    <property type="protein sequence ID" value="SHI20793.1"/>
    <property type="molecule type" value="Genomic_DNA"/>
</dbReference>
<dbReference type="Proteomes" id="UP000184240">
    <property type="component" value="Unassembled WGS sequence"/>
</dbReference>
<reference evidence="4" key="1">
    <citation type="submission" date="2016-11" db="EMBL/GenBank/DDBJ databases">
        <authorList>
            <person name="Jaros S."/>
            <person name="Januszkiewicz K."/>
            <person name="Wedrychowicz H."/>
        </authorList>
    </citation>
    <scope>NUCLEOTIDE SEQUENCE [LARGE SCALE GENOMIC DNA]</scope>
    <source>
        <strain evidence="4">DSM 19859</strain>
    </source>
</reference>
<evidence type="ECO:0000313" key="4">
    <source>
        <dbReference type="EMBL" id="SHI20793.1"/>
    </source>
</evidence>
<dbReference type="PANTHER" id="PTHR11614">
    <property type="entry name" value="PHOSPHOLIPASE-RELATED"/>
    <property type="match status" value="1"/>
</dbReference>
<reference evidence="3 6" key="3">
    <citation type="submission" date="2018-07" db="EMBL/GenBank/DDBJ databases">
        <title>Leeuwenhoekiella genomics.</title>
        <authorList>
            <person name="Tahon G."/>
            <person name="Willems A."/>
        </authorList>
    </citation>
    <scope>NUCLEOTIDE SEQUENCE [LARGE SCALE GENOMIC DNA]</scope>
    <source>
        <strain evidence="3 6">LMG 24856</strain>
    </source>
</reference>